<comment type="similarity">
    <text evidence="2 9">Belongs to the NAPRTase family.</text>
</comment>
<dbReference type="GO" id="GO:0034355">
    <property type="term" value="P:NAD+ biosynthetic process via the salvage pathway"/>
    <property type="evidence" value="ECO:0007669"/>
    <property type="project" value="TreeGrafter"/>
</dbReference>
<gene>
    <name evidence="13" type="ORF">SAMN04488692_10537</name>
</gene>
<evidence type="ECO:0000256" key="4">
    <source>
        <dbReference type="ARBA" id="ARBA00022553"/>
    </source>
</evidence>
<feature type="domain" description="Nicotinate phosphoribosyltransferase C-terminal" evidence="12">
    <location>
        <begin position="354"/>
        <end position="465"/>
    </location>
</feature>
<dbReference type="FunFam" id="3.20.20.70:FF:000076">
    <property type="entry name" value="Nicotinate phosphoribosyltransferase"/>
    <property type="match status" value="1"/>
</dbReference>
<dbReference type="Gene3D" id="3.20.20.70">
    <property type="entry name" value="Aldolase class I"/>
    <property type="match status" value="1"/>
</dbReference>
<sequence>MRNNTLLTDLYQLTMAQGYFEKEKCEEAVFDLFYRRNPCGHGYSIFAGLNQVIEFIENINYSEEDLEYLAEQGFNKGFLDYLRDFEFEGDITAVPEGSVVFPHEPLIKVKAPVLQAQLLETSLLNIVNHQSLIATKAARIATAAKDRSVLEFGLRRSHGPDAGYYGARAAVIGGCEGTSNVLAGKDFGVKISGTHAHSWVMTFDTELEAFRTYARNFPNSCILLVDTYDTLESGVPNAIKVFEELQEKGIDPDLYGIRLDSGDLAYLSKEARKMLDEAGFEDAVIAASSSLDEEIITSLDMQDDEIDVFGVGTKLITSSSCPAFGAVYKLSSYAGRPKIKISDNVEKITNPGDKNLLRIYENKDRKIIADMMTLQEESFSEKEELELFDPRDTWKTTSLASESYKIRRMHEQIYSRGEMVYDLPEVKEIKEYCQSEKETLWEEYKRLINPHIMKVNLSHNLYNLKQKLLQKNGVKA</sequence>
<dbReference type="Pfam" id="PF17767">
    <property type="entry name" value="NAPRTase_N"/>
    <property type="match status" value="1"/>
</dbReference>
<dbReference type="Pfam" id="PF17956">
    <property type="entry name" value="NAPRTase_C"/>
    <property type="match status" value="1"/>
</dbReference>
<dbReference type="InterPro" id="IPR036068">
    <property type="entry name" value="Nicotinate_pribotase-like_C"/>
</dbReference>
<evidence type="ECO:0000259" key="11">
    <source>
        <dbReference type="Pfam" id="PF17767"/>
    </source>
</evidence>
<evidence type="ECO:0000256" key="3">
    <source>
        <dbReference type="ARBA" id="ARBA00013236"/>
    </source>
</evidence>
<proteinExistence type="inferred from homology"/>
<accession>A0A1G9KJ77</accession>
<dbReference type="InterPro" id="IPR006405">
    <property type="entry name" value="Nic_PRibTrfase_pncB"/>
</dbReference>
<evidence type="ECO:0000259" key="10">
    <source>
        <dbReference type="Pfam" id="PF04095"/>
    </source>
</evidence>
<dbReference type="InterPro" id="IPR007229">
    <property type="entry name" value="Nic_PRibTrfase-Fam"/>
</dbReference>
<dbReference type="GO" id="GO:0047280">
    <property type="term" value="F:nicotinamide phosphoribosyltransferase activity"/>
    <property type="evidence" value="ECO:0007669"/>
    <property type="project" value="UniProtKB-ARBA"/>
</dbReference>
<dbReference type="PANTHER" id="PTHR11098:SF1">
    <property type="entry name" value="NICOTINATE PHOSPHORIBOSYLTRANSFERASE"/>
    <property type="match status" value="1"/>
</dbReference>
<dbReference type="PANTHER" id="PTHR11098">
    <property type="entry name" value="NICOTINATE PHOSPHORIBOSYLTRANSFERASE"/>
    <property type="match status" value="1"/>
</dbReference>
<keyword evidence="4" id="KW-0597">Phosphoprotein</keyword>
<name>A0A1G9KJ77_9FIRM</name>
<feature type="domain" description="Nicotinate phosphoribosyltransferase N-terminal" evidence="11">
    <location>
        <begin position="6"/>
        <end position="128"/>
    </location>
</feature>
<keyword evidence="5 9" id="KW-0436">Ligase</keyword>
<dbReference type="InterPro" id="IPR041525">
    <property type="entry name" value="N/Namide_PRibTrfase"/>
</dbReference>
<keyword evidence="14" id="KW-1185">Reference proteome</keyword>
<dbReference type="GO" id="GO:0005829">
    <property type="term" value="C:cytosol"/>
    <property type="evidence" value="ECO:0007669"/>
    <property type="project" value="TreeGrafter"/>
</dbReference>
<dbReference type="InterPro" id="IPR041619">
    <property type="entry name" value="NAPRTase_C"/>
</dbReference>
<organism evidence="13 14">
    <name type="scientific">Halarsenatibacter silvermanii</name>
    <dbReference type="NCBI Taxonomy" id="321763"/>
    <lineage>
        <taxon>Bacteria</taxon>
        <taxon>Bacillati</taxon>
        <taxon>Bacillota</taxon>
        <taxon>Clostridia</taxon>
        <taxon>Halanaerobiales</taxon>
        <taxon>Halarsenatibacteraceae</taxon>
        <taxon>Halarsenatibacter</taxon>
    </lineage>
</organism>
<dbReference type="Proteomes" id="UP000199476">
    <property type="component" value="Unassembled WGS sequence"/>
</dbReference>
<evidence type="ECO:0000256" key="5">
    <source>
        <dbReference type="ARBA" id="ARBA00022598"/>
    </source>
</evidence>
<dbReference type="InterPro" id="IPR013785">
    <property type="entry name" value="Aldolase_TIM"/>
</dbReference>
<evidence type="ECO:0000256" key="8">
    <source>
        <dbReference type="ARBA" id="ARBA00048668"/>
    </source>
</evidence>
<comment type="pathway">
    <text evidence="1 9">Cofactor biosynthesis; NAD(+) biosynthesis; nicotinate D-ribonucleotide from nicotinate: step 1/1.</text>
</comment>
<dbReference type="SUPFAM" id="SSF54675">
    <property type="entry name" value="Nicotinate/Quinolinate PRTase N-terminal domain-like"/>
    <property type="match status" value="1"/>
</dbReference>
<dbReference type="NCBIfam" id="TIGR01513">
    <property type="entry name" value="NAPRTase_put"/>
    <property type="match status" value="1"/>
</dbReference>
<dbReference type="PIRSF" id="PIRSF000484">
    <property type="entry name" value="NAPRT"/>
    <property type="match status" value="1"/>
</dbReference>
<dbReference type="OrthoDB" id="9770610at2"/>
<dbReference type="EMBL" id="FNGO01000005">
    <property type="protein sequence ID" value="SDL49900.1"/>
    <property type="molecule type" value="Genomic_DNA"/>
</dbReference>
<dbReference type="GO" id="GO:0004516">
    <property type="term" value="F:nicotinate phosphoribosyltransferase activity"/>
    <property type="evidence" value="ECO:0007669"/>
    <property type="project" value="UniProtKB-UniRule"/>
</dbReference>
<evidence type="ECO:0000313" key="14">
    <source>
        <dbReference type="Proteomes" id="UP000199476"/>
    </source>
</evidence>
<dbReference type="NCBIfam" id="NF006695">
    <property type="entry name" value="PRK09243.1-2"/>
    <property type="match status" value="1"/>
</dbReference>
<protein>
    <recommendedName>
        <fullName evidence="3 9">Nicotinate phosphoribosyltransferase</fullName>
        <ecNumber evidence="3 9">6.3.4.21</ecNumber>
    </recommendedName>
</protein>
<comment type="catalytic activity">
    <reaction evidence="8 9">
        <text>5-phospho-alpha-D-ribose 1-diphosphate + nicotinate + ATP + H2O = nicotinate beta-D-ribonucleotide + ADP + phosphate + diphosphate</text>
        <dbReference type="Rhea" id="RHEA:36163"/>
        <dbReference type="ChEBI" id="CHEBI:15377"/>
        <dbReference type="ChEBI" id="CHEBI:30616"/>
        <dbReference type="ChEBI" id="CHEBI:32544"/>
        <dbReference type="ChEBI" id="CHEBI:33019"/>
        <dbReference type="ChEBI" id="CHEBI:43474"/>
        <dbReference type="ChEBI" id="CHEBI:57502"/>
        <dbReference type="ChEBI" id="CHEBI:58017"/>
        <dbReference type="ChEBI" id="CHEBI:456216"/>
        <dbReference type="EC" id="6.3.4.21"/>
    </reaction>
</comment>
<dbReference type="NCBIfam" id="NF009131">
    <property type="entry name" value="PRK12484.1"/>
    <property type="match status" value="1"/>
</dbReference>
<evidence type="ECO:0000256" key="6">
    <source>
        <dbReference type="ARBA" id="ARBA00022642"/>
    </source>
</evidence>
<dbReference type="Pfam" id="PF04095">
    <property type="entry name" value="NAPRTase"/>
    <property type="match status" value="1"/>
</dbReference>
<dbReference type="SUPFAM" id="SSF51690">
    <property type="entry name" value="Nicotinate/Quinolinate PRTase C-terminal domain-like"/>
    <property type="match status" value="1"/>
</dbReference>
<comment type="PTM">
    <text evidence="9">Transiently phosphorylated on a His residue during the reaction cycle. Phosphorylation strongly increases the affinity for substrates and increases the rate of nicotinate D-ribonucleotide production. Dephosphorylation regenerates the low-affinity form of the enzyme, leading to product release.</text>
</comment>
<evidence type="ECO:0000256" key="2">
    <source>
        <dbReference type="ARBA" id="ARBA00010897"/>
    </source>
</evidence>
<evidence type="ECO:0000256" key="9">
    <source>
        <dbReference type="RuleBase" id="RU365100"/>
    </source>
</evidence>
<evidence type="ECO:0000256" key="1">
    <source>
        <dbReference type="ARBA" id="ARBA00004952"/>
    </source>
</evidence>
<comment type="function">
    <text evidence="9">Catalyzes the first step in the biosynthesis of NAD from nicotinic acid, the ATP-dependent synthesis of beta-nicotinate D-ribonucleotide from nicotinate and 5-phospho-D-ribose 1-phosphate.</text>
</comment>
<evidence type="ECO:0000256" key="7">
    <source>
        <dbReference type="ARBA" id="ARBA00022679"/>
    </source>
</evidence>
<reference evidence="13 14" key="1">
    <citation type="submission" date="2016-10" db="EMBL/GenBank/DDBJ databases">
        <authorList>
            <person name="de Groot N.N."/>
        </authorList>
    </citation>
    <scope>NUCLEOTIDE SEQUENCE [LARGE SCALE GENOMIC DNA]</scope>
    <source>
        <strain evidence="13 14">SLAS-1</strain>
    </source>
</reference>
<evidence type="ECO:0000259" key="12">
    <source>
        <dbReference type="Pfam" id="PF17956"/>
    </source>
</evidence>
<feature type="domain" description="Nicotinate/nicotinamide phosphoribosyltransferase" evidence="10">
    <location>
        <begin position="149"/>
        <end position="349"/>
    </location>
</feature>
<dbReference type="AlphaFoldDB" id="A0A1G9KJ77"/>
<dbReference type="InterPro" id="IPR040727">
    <property type="entry name" value="NAPRTase_N"/>
</dbReference>
<keyword evidence="6 9" id="KW-0662">Pyridine nucleotide biosynthesis</keyword>
<dbReference type="Gene3D" id="3.20.140.10">
    <property type="entry name" value="nicotinate phosphoribosyltransferase"/>
    <property type="match status" value="1"/>
</dbReference>
<keyword evidence="13" id="KW-0328">Glycosyltransferase</keyword>
<dbReference type="RefSeq" id="WP_089758788.1">
    <property type="nucleotide sequence ID" value="NZ_FNGO01000005.1"/>
</dbReference>
<dbReference type="EC" id="6.3.4.21" evidence="3 9"/>
<dbReference type="CDD" id="cd01570">
    <property type="entry name" value="NAPRTase_A"/>
    <property type="match status" value="1"/>
</dbReference>
<dbReference type="UniPathway" id="UPA00253">
    <property type="reaction ID" value="UER00457"/>
</dbReference>
<dbReference type="STRING" id="321763.SAMN04488692_10537"/>
<keyword evidence="7 9" id="KW-0808">Transferase</keyword>
<evidence type="ECO:0000313" key="13">
    <source>
        <dbReference type="EMBL" id="SDL49900.1"/>
    </source>
</evidence>